<name>A0AC35F6R5_9BILA</name>
<dbReference type="Proteomes" id="UP000887580">
    <property type="component" value="Unplaced"/>
</dbReference>
<proteinExistence type="predicted"/>
<reference evidence="2" key="1">
    <citation type="submission" date="2022-11" db="UniProtKB">
        <authorList>
            <consortium name="WormBaseParasite"/>
        </authorList>
    </citation>
    <scope>IDENTIFICATION</scope>
</reference>
<evidence type="ECO:0000313" key="2">
    <source>
        <dbReference type="WBParaSite" id="PS1159_v2.g14515.t1"/>
    </source>
</evidence>
<evidence type="ECO:0000313" key="1">
    <source>
        <dbReference type="Proteomes" id="UP000887580"/>
    </source>
</evidence>
<accession>A0AC35F6R5</accession>
<protein>
    <submittedName>
        <fullName evidence="2">Uncharacterized protein</fullName>
    </submittedName>
</protein>
<organism evidence="1 2">
    <name type="scientific">Panagrolaimus sp. PS1159</name>
    <dbReference type="NCBI Taxonomy" id="55785"/>
    <lineage>
        <taxon>Eukaryota</taxon>
        <taxon>Metazoa</taxon>
        <taxon>Ecdysozoa</taxon>
        <taxon>Nematoda</taxon>
        <taxon>Chromadorea</taxon>
        <taxon>Rhabditida</taxon>
        <taxon>Tylenchina</taxon>
        <taxon>Panagrolaimomorpha</taxon>
        <taxon>Panagrolaimoidea</taxon>
        <taxon>Panagrolaimidae</taxon>
        <taxon>Panagrolaimus</taxon>
    </lineage>
</organism>
<dbReference type="WBParaSite" id="PS1159_v2.g14515.t1">
    <property type="protein sequence ID" value="PS1159_v2.g14515.t1"/>
    <property type="gene ID" value="PS1159_v2.g14515"/>
</dbReference>
<sequence>MSEFYGVQHLRELCDRFLSNAKIITVENIEEMYDFREKYSLAEFYDAVAFFIDKNTVDVLQTDNFINFKKEFVDFLFAYMRNSREIYFES</sequence>